<gene>
    <name evidence="2" type="ORF">KXQ929_LOCUS53463</name>
</gene>
<proteinExistence type="predicted"/>
<reference evidence="2" key="1">
    <citation type="submission" date="2021-02" db="EMBL/GenBank/DDBJ databases">
        <authorList>
            <person name="Nowell W R."/>
        </authorList>
    </citation>
    <scope>NUCLEOTIDE SEQUENCE</scope>
</reference>
<dbReference type="EMBL" id="CAJOBB010030238">
    <property type="protein sequence ID" value="CAF4442280.1"/>
    <property type="molecule type" value="Genomic_DNA"/>
</dbReference>
<comment type="caution">
    <text evidence="2">The sequence shown here is derived from an EMBL/GenBank/DDBJ whole genome shotgun (WGS) entry which is preliminary data.</text>
</comment>
<accession>A0A820RNY8</accession>
<evidence type="ECO:0000313" key="2">
    <source>
        <dbReference type="EMBL" id="CAF4442280.1"/>
    </source>
</evidence>
<feature type="compositionally biased region" description="Low complexity" evidence="1">
    <location>
        <begin position="34"/>
        <end position="54"/>
    </location>
</feature>
<feature type="region of interest" description="Disordered" evidence="1">
    <location>
        <begin position="1"/>
        <end position="54"/>
    </location>
</feature>
<dbReference type="AlphaFoldDB" id="A0A820RNY8"/>
<evidence type="ECO:0000256" key="1">
    <source>
        <dbReference type="SAM" id="MobiDB-lite"/>
    </source>
</evidence>
<name>A0A820RNY8_9BILA</name>
<feature type="compositionally biased region" description="Basic residues" evidence="1">
    <location>
        <begin position="13"/>
        <end position="23"/>
    </location>
</feature>
<sequence>SRSGDRHRERSYSRSRSRSPFRRVTRDNRRYSPRRTSSSSYYESRENGSGYYTR</sequence>
<dbReference type="Proteomes" id="UP000663868">
    <property type="component" value="Unassembled WGS sequence"/>
</dbReference>
<feature type="compositionally biased region" description="Basic and acidic residues" evidence="1">
    <location>
        <begin position="1"/>
        <end position="12"/>
    </location>
</feature>
<evidence type="ECO:0000313" key="3">
    <source>
        <dbReference type="Proteomes" id="UP000663868"/>
    </source>
</evidence>
<organism evidence="2 3">
    <name type="scientific">Adineta steineri</name>
    <dbReference type="NCBI Taxonomy" id="433720"/>
    <lineage>
        <taxon>Eukaryota</taxon>
        <taxon>Metazoa</taxon>
        <taxon>Spiralia</taxon>
        <taxon>Gnathifera</taxon>
        <taxon>Rotifera</taxon>
        <taxon>Eurotatoria</taxon>
        <taxon>Bdelloidea</taxon>
        <taxon>Adinetida</taxon>
        <taxon>Adinetidae</taxon>
        <taxon>Adineta</taxon>
    </lineage>
</organism>
<feature type="non-terminal residue" evidence="2">
    <location>
        <position position="1"/>
    </location>
</feature>
<protein>
    <submittedName>
        <fullName evidence="2">Uncharacterized protein</fullName>
    </submittedName>
</protein>